<dbReference type="SMART" id="SM00387">
    <property type="entry name" value="HATPase_c"/>
    <property type="match status" value="1"/>
</dbReference>
<feature type="transmembrane region" description="Helical" evidence="14">
    <location>
        <begin position="66"/>
        <end position="84"/>
    </location>
</feature>
<feature type="transmembrane region" description="Helical" evidence="14">
    <location>
        <begin position="151"/>
        <end position="168"/>
    </location>
</feature>
<evidence type="ECO:0000259" key="15">
    <source>
        <dbReference type="PROSITE" id="PS50109"/>
    </source>
</evidence>
<comment type="caution">
    <text evidence="16">The sequence shown here is derived from an EMBL/GenBank/DDBJ whole genome shotgun (WGS) entry which is preliminary data.</text>
</comment>
<evidence type="ECO:0000313" key="16">
    <source>
        <dbReference type="EMBL" id="GLR71077.1"/>
    </source>
</evidence>
<keyword evidence="13 14" id="KW-0472">Membrane</keyword>
<evidence type="ECO:0000256" key="4">
    <source>
        <dbReference type="ARBA" id="ARBA00022475"/>
    </source>
</evidence>
<dbReference type="AlphaFoldDB" id="A0AA37SXX0"/>
<keyword evidence="8" id="KW-0547">Nucleotide-binding</keyword>
<keyword evidence="9 16" id="KW-0418">Kinase</keyword>
<evidence type="ECO:0000256" key="13">
    <source>
        <dbReference type="ARBA" id="ARBA00023136"/>
    </source>
</evidence>
<feature type="transmembrane region" description="Helical" evidence="14">
    <location>
        <begin position="220"/>
        <end position="242"/>
    </location>
</feature>
<evidence type="ECO:0000256" key="3">
    <source>
        <dbReference type="ARBA" id="ARBA00012438"/>
    </source>
</evidence>
<dbReference type="Proteomes" id="UP001156601">
    <property type="component" value="Unassembled WGS sequence"/>
</dbReference>
<evidence type="ECO:0000256" key="12">
    <source>
        <dbReference type="ARBA" id="ARBA00023012"/>
    </source>
</evidence>
<dbReference type="InterPro" id="IPR004358">
    <property type="entry name" value="Sig_transdc_His_kin-like_C"/>
</dbReference>
<dbReference type="GO" id="GO:0005886">
    <property type="term" value="C:plasma membrane"/>
    <property type="evidence" value="ECO:0007669"/>
    <property type="project" value="UniProtKB-SubCell"/>
</dbReference>
<keyword evidence="7 14" id="KW-0812">Transmembrane</keyword>
<dbReference type="EMBL" id="BSOT01000005">
    <property type="protein sequence ID" value="GLR71077.1"/>
    <property type="molecule type" value="Genomic_DNA"/>
</dbReference>
<accession>A0AA37SXX0</accession>
<evidence type="ECO:0000256" key="8">
    <source>
        <dbReference type="ARBA" id="ARBA00022741"/>
    </source>
</evidence>
<feature type="transmembrane region" description="Helical" evidence="14">
    <location>
        <begin position="248"/>
        <end position="267"/>
    </location>
</feature>
<feature type="transmembrane region" description="Helical" evidence="14">
    <location>
        <begin position="33"/>
        <end position="51"/>
    </location>
</feature>
<evidence type="ECO:0000256" key="6">
    <source>
        <dbReference type="ARBA" id="ARBA00022679"/>
    </source>
</evidence>
<evidence type="ECO:0000256" key="1">
    <source>
        <dbReference type="ARBA" id="ARBA00000085"/>
    </source>
</evidence>
<reference evidence="16" key="1">
    <citation type="journal article" date="2014" name="Int. J. Syst. Evol. Microbiol.">
        <title>Complete genome sequence of Corynebacterium casei LMG S-19264T (=DSM 44701T), isolated from a smear-ripened cheese.</title>
        <authorList>
            <consortium name="US DOE Joint Genome Institute (JGI-PGF)"/>
            <person name="Walter F."/>
            <person name="Albersmeier A."/>
            <person name="Kalinowski J."/>
            <person name="Ruckert C."/>
        </authorList>
    </citation>
    <scope>NUCLEOTIDE SEQUENCE</scope>
    <source>
        <strain evidence="16">NBRC 110023</strain>
    </source>
</reference>
<dbReference type="EC" id="2.7.13.3" evidence="3"/>
<dbReference type="PANTHER" id="PTHR45528:SF1">
    <property type="entry name" value="SENSOR HISTIDINE KINASE CPXA"/>
    <property type="match status" value="1"/>
</dbReference>
<keyword evidence="4" id="KW-1003">Cell membrane</keyword>
<proteinExistence type="predicted"/>
<dbReference type="InterPro" id="IPR005467">
    <property type="entry name" value="His_kinase_dom"/>
</dbReference>
<sequence>MVFDLGYGLTTASYTLLVLLLLTVKNAGYARHLLLFATVTIVLWSLGHISYLRPDLGRENILLYDGIRQGAWILFIAACLRNKFSNSMAFFTQPTTLFSIILPVITIVCAAFSLLPGIWQFALHTLLAIQALVMTELVFRQSGKQRWAFKPLVIFLGIIGVMDFVIYANALMLNTLSWEFFAARGYIFVGLMPLLVVAIRRVKHWGIDIFVSREIVMHSTLLLLAGIYLMVMALLGYLVKFIGGNWSFTIQMALVVVSFAMLIALFMSHQIRATIKVFITKHFYANQYDYRAEWVKLTNTLSQSSMELQQAYQAAIKGWIEGIGYDYGVLYKKSHGSYQRVGETGDFDVASLSEAQLNALSSFFNTKSWVIDTDELSIKPEVYDILEEKSSFMKHCSFHLLLPIAIHDEHWGFVALGANQTNKRTLNWELRDYLTALSDQIGSFIINAENSVTLTENAQFAAFNRMSAFVVHDLKNVLAQINLILSNAKEHKDNPEFIDDTFETLEYTQERMDKMLKQLMQKTSEDNKAIQQINIFEATQQLVEKKCLGLTPIPSLEGDKAVTLHVDPDKIANVLYHLINNAQQATSEQGFVIINISQSSTEVNISIADNGEGMSDEFIKSRLFKPFDTTKGNAGMGIGAYDAKNYIEECGGSLTVNSTLGDGSTFSITLPKN</sequence>
<evidence type="ECO:0000256" key="2">
    <source>
        <dbReference type="ARBA" id="ARBA00004651"/>
    </source>
</evidence>
<evidence type="ECO:0000256" key="10">
    <source>
        <dbReference type="ARBA" id="ARBA00022840"/>
    </source>
</evidence>
<reference evidence="16" key="2">
    <citation type="submission" date="2023-01" db="EMBL/GenBank/DDBJ databases">
        <title>Draft genome sequence of Agaribacter marinus strain NBRC 110023.</title>
        <authorList>
            <person name="Sun Q."/>
            <person name="Mori K."/>
        </authorList>
    </citation>
    <scope>NUCLEOTIDE SEQUENCE</scope>
    <source>
        <strain evidence="16">NBRC 110023</strain>
    </source>
</reference>
<dbReference type="CDD" id="cd00082">
    <property type="entry name" value="HisKA"/>
    <property type="match status" value="1"/>
</dbReference>
<keyword evidence="5" id="KW-0597">Phosphoprotein</keyword>
<comment type="catalytic activity">
    <reaction evidence="1">
        <text>ATP + protein L-histidine = ADP + protein N-phospho-L-histidine.</text>
        <dbReference type="EC" id="2.7.13.3"/>
    </reaction>
</comment>
<feature type="transmembrane region" description="Helical" evidence="14">
    <location>
        <begin position="96"/>
        <end position="115"/>
    </location>
</feature>
<dbReference type="RefSeq" id="WP_284217376.1">
    <property type="nucleotide sequence ID" value="NZ_BSOT01000005.1"/>
</dbReference>
<feature type="transmembrane region" description="Helical" evidence="14">
    <location>
        <begin position="6"/>
        <end position="24"/>
    </location>
</feature>
<evidence type="ECO:0000313" key="17">
    <source>
        <dbReference type="Proteomes" id="UP001156601"/>
    </source>
</evidence>
<dbReference type="SUPFAM" id="SSF47384">
    <property type="entry name" value="Homodimeric domain of signal transducing histidine kinase"/>
    <property type="match status" value="1"/>
</dbReference>
<keyword evidence="17" id="KW-1185">Reference proteome</keyword>
<comment type="subcellular location">
    <subcellularLocation>
        <location evidence="2">Cell membrane</location>
        <topology evidence="2">Multi-pass membrane protein</topology>
    </subcellularLocation>
</comment>
<dbReference type="SUPFAM" id="SSF55874">
    <property type="entry name" value="ATPase domain of HSP90 chaperone/DNA topoisomerase II/histidine kinase"/>
    <property type="match status" value="1"/>
</dbReference>
<evidence type="ECO:0000256" key="7">
    <source>
        <dbReference type="ARBA" id="ARBA00022692"/>
    </source>
</evidence>
<keyword evidence="10" id="KW-0067">ATP-binding</keyword>
<feature type="domain" description="Histidine kinase" evidence="15">
    <location>
        <begin position="469"/>
        <end position="673"/>
    </location>
</feature>
<dbReference type="PROSITE" id="PS50109">
    <property type="entry name" value="HIS_KIN"/>
    <property type="match status" value="1"/>
</dbReference>
<protein>
    <recommendedName>
        <fullName evidence="3">histidine kinase</fullName>
        <ecNumber evidence="3">2.7.13.3</ecNumber>
    </recommendedName>
</protein>
<dbReference type="InterPro" id="IPR014265">
    <property type="entry name" value="XrtA/PrsK"/>
</dbReference>
<evidence type="ECO:0000256" key="11">
    <source>
        <dbReference type="ARBA" id="ARBA00022989"/>
    </source>
</evidence>
<keyword evidence="12" id="KW-0902">Two-component regulatory system</keyword>
<dbReference type="InterPro" id="IPR036890">
    <property type="entry name" value="HATPase_C_sf"/>
</dbReference>
<dbReference type="Gene3D" id="3.30.450.40">
    <property type="match status" value="1"/>
</dbReference>
<name>A0AA37SXX0_9ALTE</name>
<dbReference type="GO" id="GO:0000155">
    <property type="term" value="F:phosphorelay sensor kinase activity"/>
    <property type="evidence" value="ECO:0007669"/>
    <property type="project" value="InterPro"/>
</dbReference>
<feature type="transmembrane region" description="Helical" evidence="14">
    <location>
        <begin position="180"/>
        <end position="199"/>
    </location>
</feature>
<dbReference type="PRINTS" id="PR00344">
    <property type="entry name" value="BCTRLSENSOR"/>
</dbReference>
<dbReference type="Pfam" id="PF02518">
    <property type="entry name" value="HATPase_c"/>
    <property type="match status" value="1"/>
</dbReference>
<dbReference type="InterPro" id="IPR050398">
    <property type="entry name" value="HssS/ArlS-like"/>
</dbReference>
<keyword evidence="11 14" id="KW-1133">Transmembrane helix</keyword>
<dbReference type="GO" id="GO:0005524">
    <property type="term" value="F:ATP binding"/>
    <property type="evidence" value="ECO:0007669"/>
    <property type="project" value="UniProtKB-KW"/>
</dbReference>
<organism evidence="16 17">
    <name type="scientific">Agaribacter marinus</name>
    <dbReference type="NCBI Taxonomy" id="1431249"/>
    <lineage>
        <taxon>Bacteria</taxon>
        <taxon>Pseudomonadati</taxon>
        <taxon>Pseudomonadota</taxon>
        <taxon>Gammaproteobacteria</taxon>
        <taxon>Alteromonadales</taxon>
        <taxon>Alteromonadaceae</taxon>
        <taxon>Agaribacter</taxon>
    </lineage>
</organism>
<keyword evidence="6" id="KW-0808">Transferase</keyword>
<dbReference type="InterPro" id="IPR003594">
    <property type="entry name" value="HATPase_dom"/>
</dbReference>
<evidence type="ECO:0000256" key="9">
    <source>
        <dbReference type="ARBA" id="ARBA00022777"/>
    </source>
</evidence>
<dbReference type="InterPro" id="IPR029016">
    <property type="entry name" value="GAF-like_dom_sf"/>
</dbReference>
<evidence type="ECO:0000256" key="5">
    <source>
        <dbReference type="ARBA" id="ARBA00022553"/>
    </source>
</evidence>
<gene>
    <name evidence="16" type="ORF">GCM10007852_19850</name>
</gene>
<dbReference type="InterPro" id="IPR003661">
    <property type="entry name" value="HisK_dim/P_dom"/>
</dbReference>
<dbReference type="SUPFAM" id="SSF55781">
    <property type="entry name" value="GAF domain-like"/>
    <property type="match status" value="1"/>
</dbReference>
<evidence type="ECO:0000256" key="14">
    <source>
        <dbReference type="SAM" id="Phobius"/>
    </source>
</evidence>
<dbReference type="InterPro" id="IPR036097">
    <property type="entry name" value="HisK_dim/P_sf"/>
</dbReference>
<dbReference type="PANTHER" id="PTHR45528">
    <property type="entry name" value="SENSOR HISTIDINE KINASE CPXA"/>
    <property type="match status" value="1"/>
</dbReference>
<dbReference type="Gene3D" id="3.30.565.10">
    <property type="entry name" value="Histidine kinase-like ATPase, C-terminal domain"/>
    <property type="match status" value="1"/>
</dbReference>
<dbReference type="NCBIfam" id="TIGR02916">
    <property type="entry name" value="PEP_his_kin"/>
    <property type="match status" value="1"/>
</dbReference>